<protein>
    <submittedName>
        <fullName evidence="5">Molybdate ABC transporter substrate-binding protein</fullName>
    </submittedName>
</protein>
<evidence type="ECO:0000256" key="2">
    <source>
        <dbReference type="ARBA" id="ARBA00022723"/>
    </source>
</evidence>
<dbReference type="RefSeq" id="WP_380072436.1">
    <property type="nucleotide sequence ID" value="NZ_JBHRTO010000001.1"/>
</dbReference>
<dbReference type="PANTHER" id="PTHR30632">
    <property type="entry name" value="MOLYBDATE-BINDING PERIPLASMIC PROTEIN"/>
    <property type="match status" value="1"/>
</dbReference>
<dbReference type="Proteomes" id="UP001595547">
    <property type="component" value="Unassembled WGS sequence"/>
</dbReference>
<reference evidence="6" key="1">
    <citation type="journal article" date="2019" name="Int. J. Syst. Evol. Microbiol.">
        <title>The Global Catalogue of Microorganisms (GCM) 10K type strain sequencing project: providing services to taxonomists for standard genome sequencing and annotation.</title>
        <authorList>
            <consortium name="The Broad Institute Genomics Platform"/>
            <consortium name="The Broad Institute Genome Sequencing Center for Infectious Disease"/>
            <person name="Wu L."/>
            <person name="Ma J."/>
        </authorList>
    </citation>
    <scope>NUCLEOTIDE SEQUENCE [LARGE SCALE GENOMIC DNA]</scope>
    <source>
        <strain evidence="6">KCTC 52039</strain>
    </source>
</reference>
<organism evidence="5 6">
    <name type="scientific">Cypionkella sinensis</name>
    <dbReference type="NCBI Taxonomy" id="1756043"/>
    <lineage>
        <taxon>Bacteria</taxon>
        <taxon>Pseudomonadati</taxon>
        <taxon>Pseudomonadota</taxon>
        <taxon>Alphaproteobacteria</taxon>
        <taxon>Rhodobacterales</taxon>
        <taxon>Paracoccaceae</taxon>
        <taxon>Cypionkella</taxon>
    </lineage>
</organism>
<evidence type="ECO:0000256" key="4">
    <source>
        <dbReference type="SAM" id="SignalP"/>
    </source>
</evidence>
<accession>A0ABV7IWD1</accession>
<dbReference type="Pfam" id="PF13531">
    <property type="entry name" value="SBP_bac_11"/>
    <property type="match status" value="1"/>
</dbReference>
<keyword evidence="3 4" id="KW-0732">Signal</keyword>
<dbReference type="PIRSF" id="PIRSF004846">
    <property type="entry name" value="ModA"/>
    <property type="match status" value="1"/>
</dbReference>
<sequence>MLTRRHALTAALLASLALPASAQAEEITVFAAASLKNALDTIAADWQKETGNTVMISYESTAKLAKQIEQGAPADLFISASKKWMDTLSEEELIKDDTRHNLLGNTLVLVASGKAAPVEISKDLDLKGLLGDGKLAMGTVDSVPAGQYGKEALENLGLWSSIEANVAQSDNVRAALAMVAAGEAPYGIIYASDAVADDEAGDKVTVVGSFPADSHKPIVYPAAITASSTKPEAQAFLDALSTEASAAVFVAQGFTVLK</sequence>
<dbReference type="InterPro" id="IPR005950">
    <property type="entry name" value="ModA"/>
</dbReference>
<dbReference type="InterPro" id="IPR050682">
    <property type="entry name" value="ModA/WtpA"/>
</dbReference>
<feature type="chain" id="PRO_5047538770" evidence="4">
    <location>
        <begin position="25"/>
        <end position="258"/>
    </location>
</feature>
<comment type="similarity">
    <text evidence="1">Belongs to the bacterial solute-binding protein ModA family.</text>
</comment>
<dbReference type="NCBIfam" id="NF007958">
    <property type="entry name" value="PRK10677.1"/>
    <property type="match status" value="1"/>
</dbReference>
<feature type="signal peptide" evidence="4">
    <location>
        <begin position="1"/>
        <end position="24"/>
    </location>
</feature>
<comment type="caution">
    <text evidence="5">The sequence shown here is derived from an EMBL/GenBank/DDBJ whole genome shotgun (WGS) entry which is preliminary data.</text>
</comment>
<evidence type="ECO:0000256" key="1">
    <source>
        <dbReference type="ARBA" id="ARBA00009175"/>
    </source>
</evidence>
<keyword evidence="2" id="KW-0479">Metal-binding</keyword>
<proteinExistence type="inferred from homology"/>
<evidence type="ECO:0000256" key="3">
    <source>
        <dbReference type="ARBA" id="ARBA00022729"/>
    </source>
</evidence>
<gene>
    <name evidence="5" type="primary">modA</name>
    <name evidence="5" type="ORF">ACFOGH_07430</name>
</gene>
<dbReference type="EMBL" id="JBHRTO010000001">
    <property type="protein sequence ID" value="MFC3180814.1"/>
    <property type="molecule type" value="Genomic_DNA"/>
</dbReference>
<evidence type="ECO:0000313" key="6">
    <source>
        <dbReference type="Proteomes" id="UP001595547"/>
    </source>
</evidence>
<dbReference type="PANTHER" id="PTHR30632:SF17">
    <property type="entry name" value="MOLYBDATE-BINDING PROTEIN MODA"/>
    <property type="match status" value="1"/>
</dbReference>
<dbReference type="SUPFAM" id="SSF53850">
    <property type="entry name" value="Periplasmic binding protein-like II"/>
    <property type="match status" value="1"/>
</dbReference>
<dbReference type="NCBIfam" id="TIGR01256">
    <property type="entry name" value="modA"/>
    <property type="match status" value="1"/>
</dbReference>
<evidence type="ECO:0000313" key="5">
    <source>
        <dbReference type="EMBL" id="MFC3180814.1"/>
    </source>
</evidence>
<keyword evidence="6" id="KW-1185">Reference proteome</keyword>
<dbReference type="Gene3D" id="3.40.190.10">
    <property type="entry name" value="Periplasmic binding protein-like II"/>
    <property type="match status" value="2"/>
</dbReference>
<name>A0ABV7IWD1_9RHOB</name>